<name>A0A8T2NEB0_9TELE</name>
<proteinExistence type="predicted"/>
<evidence type="ECO:0000313" key="2">
    <source>
        <dbReference type="EMBL" id="KAG9337211.1"/>
    </source>
</evidence>
<accession>A0A8T2NEB0</accession>
<gene>
    <name evidence="2" type="ORF">JZ751_029691</name>
</gene>
<evidence type="ECO:0000256" key="1">
    <source>
        <dbReference type="SAM" id="MobiDB-lite"/>
    </source>
</evidence>
<dbReference type="Proteomes" id="UP000824540">
    <property type="component" value="Unassembled WGS sequence"/>
</dbReference>
<comment type="caution">
    <text evidence="2">The sequence shown here is derived from an EMBL/GenBank/DDBJ whole genome shotgun (WGS) entry which is preliminary data.</text>
</comment>
<reference evidence="2" key="1">
    <citation type="thesis" date="2021" institute="BYU ScholarsArchive" country="Provo, UT, USA">
        <title>Applications of and Algorithms for Genome Assembly and Genomic Analyses with an Emphasis on Marine Teleosts.</title>
        <authorList>
            <person name="Pickett B.D."/>
        </authorList>
    </citation>
    <scope>NUCLEOTIDE SEQUENCE</scope>
    <source>
        <strain evidence="2">HI-2016</strain>
    </source>
</reference>
<dbReference type="EMBL" id="JAFBMS010000093">
    <property type="protein sequence ID" value="KAG9337211.1"/>
    <property type="molecule type" value="Genomic_DNA"/>
</dbReference>
<evidence type="ECO:0000313" key="3">
    <source>
        <dbReference type="Proteomes" id="UP000824540"/>
    </source>
</evidence>
<organism evidence="2 3">
    <name type="scientific">Albula glossodonta</name>
    <name type="common">roundjaw bonefish</name>
    <dbReference type="NCBI Taxonomy" id="121402"/>
    <lineage>
        <taxon>Eukaryota</taxon>
        <taxon>Metazoa</taxon>
        <taxon>Chordata</taxon>
        <taxon>Craniata</taxon>
        <taxon>Vertebrata</taxon>
        <taxon>Euteleostomi</taxon>
        <taxon>Actinopterygii</taxon>
        <taxon>Neopterygii</taxon>
        <taxon>Teleostei</taxon>
        <taxon>Albuliformes</taxon>
        <taxon>Albulidae</taxon>
        <taxon>Albula</taxon>
    </lineage>
</organism>
<protein>
    <submittedName>
        <fullName evidence="2">Uncharacterized protein</fullName>
    </submittedName>
</protein>
<keyword evidence="3" id="KW-1185">Reference proteome</keyword>
<sequence length="222" mass="24014">MSWPPKKPYSAGKKRCGHSPEGDVLKVKGRGHSPEDDVLQVKGVLNDASGGDSNPQNVLLVWDEPGVCDALQITLLDSGVVPKGPDRCRMLWFQLFHPIHLHLINQGCAALKCTQGTVSSDELIDYGTGTEWGTHRVLAVRVGDAEHFHSPDHGLHGGVDVLEDQPESTSPLHPVESELRLTGREICMAPPLIPQPPTLSGGLETAHSSACGWCFCFSQEPH</sequence>
<feature type="region of interest" description="Disordered" evidence="1">
    <location>
        <begin position="1"/>
        <end position="35"/>
    </location>
</feature>
<dbReference type="AlphaFoldDB" id="A0A8T2NEB0"/>